<feature type="region of interest" description="Disordered" evidence="1">
    <location>
        <begin position="25"/>
        <end position="48"/>
    </location>
</feature>
<dbReference type="AlphaFoldDB" id="A0A0A0LV61"/>
<name>A0A0A0LV61_CUCSA</name>
<reference evidence="2 3" key="4">
    <citation type="journal article" date="2011" name="BMC Genomics">
        <title>RNA-Seq improves annotation of protein-coding genes in the cucumber genome.</title>
        <authorList>
            <person name="Li Z."/>
            <person name="Zhang Z."/>
            <person name="Yan P."/>
            <person name="Huang S."/>
            <person name="Fei Z."/>
            <person name="Lin K."/>
        </authorList>
    </citation>
    <scope>NUCLEOTIDE SEQUENCE [LARGE SCALE GENOMIC DNA]</scope>
    <source>
        <strain evidence="3">cv. 9930</strain>
    </source>
</reference>
<evidence type="ECO:0000313" key="3">
    <source>
        <dbReference type="Proteomes" id="UP000029981"/>
    </source>
</evidence>
<evidence type="ECO:0000256" key="1">
    <source>
        <dbReference type="SAM" id="MobiDB-lite"/>
    </source>
</evidence>
<dbReference type="EMBL" id="CM002922">
    <property type="protein sequence ID" value="KGN64859.1"/>
    <property type="molecule type" value="Genomic_DNA"/>
</dbReference>
<keyword evidence="3" id="KW-1185">Reference proteome</keyword>
<reference evidence="2 3" key="1">
    <citation type="journal article" date="2009" name="Nat. Genet.">
        <title>The genome of the cucumber, Cucumis sativus L.</title>
        <authorList>
            <person name="Huang S."/>
            <person name="Li R."/>
            <person name="Zhang Z."/>
            <person name="Li L."/>
            <person name="Gu X."/>
            <person name="Fan W."/>
            <person name="Lucas W.J."/>
            <person name="Wang X."/>
            <person name="Xie B."/>
            <person name="Ni P."/>
            <person name="Ren Y."/>
            <person name="Zhu H."/>
            <person name="Li J."/>
            <person name="Lin K."/>
            <person name="Jin W."/>
            <person name="Fei Z."/>
            <person name="Li G."/>
            <person name="Staub J."/>
            <person name="Kilian A."/>
            <person name="van der Vossen E.A."/>
            <person name="Wu Y."/>
            <person name="Guo J."/>
            <person name="He J."/>
            <person name="Jia Z."/>
            <person name="Ren Y."/>
            <person name="Tian G."/>
            <person name="Lu Y."/>
            <person name="Ruan J."/>
            <person name="Qian W."/>
            <person name="Wang M."/>
            <person name="Huang Q."/>
            <person name="Li B."/>
            <person name="Xuan Z."/>
            <person name="Cao J."/>
            <person name="Asan"/>
            <person name="Wu Z."/>
            <person name="Zhang J."/>
            <person name="Cai Q."/>
            <person name="Bai Y."/>
            <person name="Zhao B."/>
            <person name="Han Y."/>
            <person name="Li Y."/>
            <person name="Li X."/>
            <person name="Wang S."/>
            <person name="Shi Q."/>
            <person name="Liu S."/>
            <person name="Cho W.K."/>
            <person name="Kim J.Y."/>
            <person name="Xu Y."/>
            <person name="Heller-Uszynska K."/>
            <person name="Miao H."/>
            <person name="Cheng Z."/>
            <person name="Zhang S."/>
            <person name="Wu J."/>
            <person name="Yang Y."/>
            <person name="Kang H."/>
            <person name="Li M."/>
            <person name="Liang H."/>
            <person name="Ren X."/>
            <person name="Shi Z."/>
            <person name="Wen M."/>
            <person name="Jian M."/>
            <person name="Yang H."/>
            <person name="Zhang G."/>
            <person name="Yang Z."/>
            <person name="Chen R."/>
            <person name="Liu S."/>
            <person name="Li J."/>
            <person name="Ma L."/>
            <person name="Liu H."/>
            <person name="Zhou Y."/>
            <person name="Zhao J."/>
            <person name="Fang X."/>
            <person name="Li G."/>
            <person name="Fang L."/>
            <person name="Li Y."/>
            <person name="Liu D."/>
            <person name="Zheng H."/>
            <person name="Zhang Y."/>
            <person name="Qin N."/>
            <person name="Li Z."/>
            <person name="Yang G."/>
            <person name="Yang S."/>
            <person name="Bolund L."/>
            <person name="Kristiansen K."/>
            <person name="Zheng H."/>
            <person name="Li S."/>
            <person name="Zhang X."/>
            <person name="Yang H."/>
            <person name="Wang J."/>
            <person name="Sun R."/>
            <person name="Zhang B."/>
            <person name="Jiang S."/>
            <person name="Wang J."/>
            <person name="Du Y."/>
            <person name="Li S."/>
        </authorList>
    </citation>
    <scope>NUCLEOTIDE SEQUENCE [LARGE SCALE GENOMIC DNA]</scope>
    <source>
        <strain evidence="3">cv. 9930</strain>
    </source>
</reference>
<sequence length="153" mass="17804">MKNYCFPTLSQGLLFVWPDENGWERADATTPPRNKEERSVEPDDFDKPEFSSVTIQRDLFYGYDTLMENGQRERTFSTKLEICTSGLEHFHRLQGGRTKQNLYLSRWILMVPGDFLEQIRVTQGLVPSLFLLVTISTSKDFTLFLLYSHLNNA</sequence>
<organism evidence="2 3">
    <name type="scientific">Cucumis sativus</name>
    <name type="common">Cucumber</name>
    <dbReference type="NCBI Taxonomy" id="3659"/>
    <lineage>
        <taxon>Eukaryota</taxon>
        <taxon>Viridiplantae</taxon>
        <taxon>Streptophyta</taxon>
        <taxon>Embryophyta</taxon>
        <taxon>Tracheophyta</taxon>
        <taxon>Spermatophyta</taxon>
        <taxon>Magnoliopsida</taxon>
        <taxon>eudicotyledons</taxon>
        <taxon>Gunneridae</taxon>
        <taxon>Pentapetalae</taxon>
        <taxon>rosids</taxon>
        <taxon>fabids</taxon>
        <taxon>Cucurbitales</taxon>
        <taxon>Cucurbitaceae</taxon>
        <taxon>Benincaseae</taxon>
        <taxon>Cucumis</taxon>
    </lineage>
</organism>
<reference evidence="2 3" key="3">
    <citation type="journal article" date="2010" name="BMC Genomics">
        <title>Transcriptome sequencing and comparative analysis of cucumber flowers with different sex types.</title>
        <authorList>
            <person name="Guo S."/>
            <person name="Zheng Y."/>
            <person name="Joung J.G."/>
            <person name="Liu S."/>
            <person name="Zhang Z."/>
            <person name="Crasta O.R."/>
            <person name="Sobral B.W."/>
            <person name="Xu Y."/>
            <person name="Huang S."/>
            <person name="Fei Z."/>
        </authorList>
    </citation>
    <scope>NUCLEOTIDE SEQUENCE [LARGE SCALE GENOMIC DNA]</scope>
    <source>
        <strain evidence="3">cv. 9930</strain>
    </source>
</reference>
<proteinExistence type="predicted"/>
<accession>A0A0A0LV61</accession>
<evidence type="ECO:0000313" key="2">
    <source>
        <dbReference type="EMBL" id="KGN64859.1"/>
    </source>
</evidence>
<dbReference type="Proteomes" id="UP000029981">
    <property type="component" value="Chromosome 1"/>
</dbReference>
<gene>
    <name evidence="2" type="ORF">Csa_1G132690</name>
</gene>
<dbReference type="Gramene" id="KGN64859">
    <property type="protein sequence ID" value="KGN64859"/>
    <property type="gene ID" value="Csa_1G132690"/>
</dbReference>
<reference evidence="2 3" key="2">
    <citation type="journal article" date="2009" name="PLoS ONE">
        <title>An integrated genetic and cytogenetic map of the cucumber genome.</title>
        <authorList>
            <person name="Ren Y."/>
            <person name="Zhang Z."/>
            <person name="Liu J."/>
            <person name="Staub J.E."/>
            <person name="Han Y."/>
            <person name="Cheng Z."/>
            <person name="Li X."/>
            <person name="Lu J."/>
            <person name="Miao H."/>
            <person name="Kang H."/>
            <person name="Xie B."/>
            <person name="Gu X."/>
            <person name="Wang X."/>
            <person name="Du Y."/>
            <person name="Jin W."/>
            <person name="Huang S."/>
        </authorList>
    </citation>
    <scope>NUCLEOTIDE SEQUENCE [LARGE SCALE GENOMIC DNA]</scope>
    <source>
        <strain evidence="3">cv. 9930</strain>
    </source>
</reference>
<protein>
    <submittedName>
        <fullName evidence="2">Uncharacterized protein</fullName>
    </submittedName>
</protein>
<dbReference type="STRING" id="3659.A0A0A0LV61"/>